<protein>
    <submittedName>
        <fullName evidence="2">Uncharacterized protein</fullName>
    </submittedName>
</protein>
<reference evidence="2" key="3">
    <citation type="submission" date="2025-09" db="UniProtKB">
        <authorList>
            <consortium name="Ensembl"/>
        </authorList>
    </citation>
    <scope>IDENTIFICATION</scope>
</reference>
<sequence length="60" mass="6517">MRTVKCTLFLHVFSCGDRSLFAGLPTKQPQHTASLKSKTQLPLPCTTPSPPAPPRLRLGS</sequence>
<feature type="compositionally biased region" description="Polar residues" evidence="1">
    <location>
        <begin position="28"/>
        <end position="40"/>
    </location>
</feature>
<name>A0A4W6EK47_LATCA</name>
<dbReference type="Proteomes" id="UP000314980">
    <property type="component" value="Unassembled WGS sequence"/>
</dbReference>
<proteinExistence type="predicted"/>
<feature type="compositionally biased region" description="Pro residues" evidence="1">
    <location>
        <begin position="45"/>
        <end position="54"/>
    </location>
</feature>
<dbReference type="Ensembl" id="ENSLCAT00010039102.1">
    <property type="protein sequence ID" value="ENSLCAP00010038192.1"/>
    <property type="gene ID" value="ENSLCAG00010017900.1"/>
</dbReference>
<evidence type="ECO:0000256" key="1">
    <source>
        <dbReference type="SAM" id="MobiDB-lite"/>
    </source>
</evidence>
<feature type="region of interest" description="Disordered" evidence="1">
    <location>
        <begin position="28"/>
        <end position="60"/>
    </location>
</feature>
<dbReference type="InParanoid" id="A0A4W6EK47"/>
<evidence type="ECO:0000313" key="2">
    <source>
        <dbReference type="Ensembl" id="ENSLCAP00010038192.1"/>
    </source>
</evidence>
<organism evidence="2 3">
    <name type="scientific">Lates calcarifer</name>
    <name type="common">Barramundi</name>
    <name type="synonym">Holocentrus calcarifer</name>
    <dbReference type="NCBI Taxonomy" id="8187"/>
    <lineage>
        <taxon>Eukaryota</taxon>
        <taxon>Metazoa</taxon>
        <taxon>Chordata</taxon>
        <taxon>Craniata</taxon>
        <taxon>Vertebrata</taxon>
        <taxon>Euteleostomi</taxon>
        <taxon>Actinopterygii</taxon>
        <taxon>Neopterygii</taxon>
        <taxon>Teleostei</taxon>
        <taxon>Neoteleostei</taxon>
        <taxon>Acanthomorphata</taxon>
        <taxon>Carangaria</taxon>
        <taxon>Carangaria incertae sedis</taxon>
        <taxon>Centropomidae</taxon>
        <taxon>Lates</taxon>
    </lineage>
</organism>
<reference evidence="3" key="1">
    <citation type="submission" date="2015-09" db="EMBL/GenBank/DDBJ databases">
        <authorList>
            <person name="Sai Rama Sridatta P."/>
        </authorList>
    </citation>
    <scope>NUCLEOTIDE SEQUENCE [LARGE SCALE GENOMIC DNA]</scope>
</reference>
<dbReference type="AlphaFoldDB" id="A0A4W6EK47"/>
<keyword evidence="3" id="KW-1185">Reference proteome</keyword>
<reference evidence="2" key="2">
    <citation type="submission" date="2025-08" db="UniProtKB">
        <authorList>
            <consortium name="Ensembl"/>
        </authorList>
    </citation>
    <scope>IDENTIFICATION</scope>
</reference>
<accession>A0A4W6EK47</accession>
<evidence type="ECO:0000313" key="3">
    <source>
        <dbReference type="Proteomes" id="UP000314980"/>
    </source>
</evidence>